<dbReference type="InterPro" id="IPR001750">
    <property type="entry name" value="ND/Mrp_TM"/>
</dbReference>
<keyword evidence="5" id="KW-0520">NAD</keyword>
<dbReference type="KEGG" id="mhd:Marky_0517"/>
<feature type="transmembrane region" description="Helical" evidence="5">
    <location>
        <begin position="147"/>
        <end position="168"/>
    </location>
</feature>
<feature type="transmembrane region" description="Helical" evidence="5">
    <location>
        <begin position="341"/>
        <end position="364"/>
    </location>
</feature>
<keyword evidence="9" id="KW-1185">Reference proteome</keyword>
<protein>
    <recommendedName>
        <fullName evidence="5">NADH-quinone oxidoreductase subunit N</fullName>
        <ecNumber evidence="5">7.1.1.-</ecNumber>
    </recommendedName>
    <alternativeName>
        <fullName evidence="5">NADH dehydrogenase I subunit N</fullName>
    </alternativeName>
    <alternativeName>
        <fullName evidence="5">NDH-1 subunit N</fullName>
    </alternativeName>
</protein>
<dbReference type="GO" id="GO:0050136">
    <property type="term" value="F:NADH dehydrogenase (quinone) (non-electrogenic) activity"/>
    <property type="evidence" value="ECO:0007669"/>
    <property type="project" value="UniProtKB-UniRule"/>
</dbReference>
<feature type="transmembrane region" description="Helical" evidence="5">
    <location>
        <begin position="92"/>
        <end position="108"/>
    </location>
</feature>
<dbReference type="PANTHER" id="PTHR22773">
    <property type="entry name" value="NADH DEHYDROGENASE"/>
    <property type="match status" value="1"/>
</dbReference>
<evidence type="ECO:0000259" key="7">
    <source>
        <dbReference type="Pfam" id="PF00361"/>
    </source>
</evidence>
<keyword evidence="8" id="KW-0560">Oxidoreductase</keyword>
<evidence type="ECO:0000256" key="3">
    <source>
        <dbReference type="ARBA" id="ARBA00022989"/>
    </source>
</evidence>
<dbReference type="GO" id="GO:0042773">
    <property type="term" value="P:ATP synthesis coupled electron transport"/>
    <property type="evidence" value="ECO:0007669"/>
    <property type="project" value="InterPro"/>
</dbReference>
<dbReference type="GO" id="GO:0048038">
    <property type="term" value="F:quinone binding"/>
    <property type="evidence" value="ECO:0007669"/>
    <property type="project" value="UniProtKB-KW"/>
</dbReference>
<dbReference type="RefSeq" id="WP_013703322.1">
    <property type="nucleotide sequence ID" value="NC_015387.1"/>
</dbReference>
<dbReference type="eggNOG" id="COG1007">
    <property type="taxonomic scope" value="Bacteria"/>
</dbReference>
<name>F2NM12_MARHT</name>
<comment type="similarity">
    <text evidence="5">Belongs to the complex I subunit 2 family.</text>
</comment>
<keyword evidence="4 5" id="KW-0472">Membrane</keyword>
<comment type="catalytic activity">
    <reaction evidence="5">
        <text>a quinone + NADH + 5 H(+)(in) = a quinol + NAD(+) + 4 H(+)(out)</text>
        <dbReference type="Rhea" id="RHEA:57888"/>
        <dbReference type="ChEBI" id="CHEBI:15378"/>
        <dbReference type="ChEBI" id="CHEBI:24646"/>
        <dbReference type="ChEBI" id="CHEBI:57540"/>
        <dbReference type="ChEBI" id="CHEBI:57945"/>
        <dbReference type="ChEBI" id="CHEBI:132124"/>
    </reaction>
</comment>
<feature type="transmembrane region" description="Helical" evidence="5">
    <location>
        <begin position="421"/>
        <end position="445"/>
    </location>
</feature>
<evidence type="ECO:0000256" key="5">
    <source>
        <dbReference type="HAMAP-Rule" id="MF_00445"/>
    </source>
</evidence>
<feature type="transmembrane region" description="Helical" evidence="5">
    <location>
        <begin position="245"/>
        <end position="268"/>
    </location>
</feature>
<keyword evidence="5" id="KW-0813">Transport</keyword>
<feature type="transmembrane region" description="Helical" evidence="5">
    <location>
        <begin position="300"/>
        <end position="321"/>
    </location>
</feature>
<keyword evidence="2 5" id="KW-0812">Transmembrane</keyword>
<accession>F2NM12</accession>
<dbReference type="EMBL" id="CP002630">
    <property type="protein sequence ID" value="AEB11269.1"/>
    <property type="molecule type" value="Genomic_DNA"/>
</dbReference>
<comment type="subcellular location">
    <subcellularLocation>
        <location evidence="5">Cell inner membrane</location>
        <topology evidence="5">Multi-pass membrane protein</topology>
    </subcellularLocation>
    <subcellularLocation>
        <location evidence="1">Endomembrane system</location>
        <topology evidence="1">Multi-pass membrane protein</topology>
    </subcellularLocation>
    <subcellularLocation>
        <location evidence="6">Membrane</location>
        <topology evidence="6">Multi-pass membrane protein</topology>
    </subcellularLocation>
</comment>
<dbReference type="Pfam" id="PF00361">
    <property type="entry name" value="Proton_antipo_M"/>
    <property type="match status" value="1"/>
</dbReference>
<feature type="transmembrane region" description="Helical" evidence="5">
    <location>
        <begin position="376"/>
        <end position="400"/>
    </location>
</feature>
<gene>
    <name evidence="5" type="primary">nuoN</name>
    <name evidence="8" type="ordered locus">Marky_0517</name>
</gene>
<feature type="transmembrane region" description="Helical" evidence="5">
    <location>
        <begin position="275"/>
        <end position="294"/>
    </location>
</feature>
<dbReference type="GO" id="GO:0008137">
    <property type="term" value="F:NADH dehydrogenase (ubiquinone) activity"/>
    <property type="evidence" value="ECO:0007669"/>
    <property type="project" value="InterPro"/>
</dbReference>
<dbReference type="GO" id="GO:0005886">
    <property type="term" value="C:plasma membrane"/>
    <property type="evidence" value="ECO:0007669"/>
    <property type="project" value="UniProtKB-SubCell"/>
</dbReference>
<proteinExistence type="inferred from homology"/>
<comment type="subunit">
    <text evidence="5">NDH-1 is composed of 15 different subunits. Subunits NuoA, H, J, K, L, M, N constitute the membrane sector of the complex.</text>
</comment>
<feature type="transmembrane region" description="Helical" evidence="5">
    <location>
        <begin position="55"/>
        <end position="80"/>
    </location>
</feature>
<dbReference type="Proteomes" id="UP000007030">
    <property type="component" value="Chromosome"/>
</dbReference>
<reference evidence="8 9" key="1">
    <citation type="journal article" date="2012" name="Stand. Genomic Sci.">
        <title>Complete genome sequence of the aerobic, heterotroph Marinithermus hydrothermalis type strain (T1(T)) from a deep-sea hydrothermal vent chimney.</title>
        <authorList>
            <person name="Copeland A."/>
            <person name="Gu W."/>
            <person name="Yasawong M."/>
            <person name="Lapidus A."/>
            <person name="Lucas S."/>
            <person name="Deshpande S."/>
            <person name="Pagani I."/>
            <person name="Tapia R."/>
            <person name="Cheng J.F."/>
            <person name="Goodwin L.A."/>
            <person name="Pitluck S."/>
            <person name="Liolios K."/>
            <person name="Ivanova N."/>
            <person name="Mavromatis K."/>
            <person name="Mikhailova N."/>
            <person name="Pati A."/>
            <person name="Chen A."/>
            <person name="Palaniappan K."/>
            <person name="Land M."/>
            <person name="Pan C."/>
            <person name="Brambilla E.M."/>
            <person name="Rohde M."/>
            <person name="Tindall B.J."/>
            <person name="Sikorski J."/>
            <person name="Goker M."/>
            <person name="Detter J.C."/>
            <person name="Bristow J."/>
            <person name="Eisen J.A."/>
            <person name="Markowitz V."/>
            <person name="Hugenholtz P."/>
            <person name="Kyrpides N.C."/>
            <person name="Klenk H.P."/>
            <person name="Woyke T."/>
        </authorList>
    </citation>
    <scope>NUCLEOTIDE SEQUENCE [LARGE SCALE GENOMIC DNA]</scope>
    <source>
        <strain evidence="9">DSM 14884 / JCM 11576 / T1</strain>
    </source>
</reference>
<comment type="function">
    <text evidence="5">NDH-1 shuttles electrons from NADH, via FMN and iron-sulfur (Fe-S) centers, to quinones in the respiratory chain. The immediate electron acceptor for the enzyme in this species is believed to be a menaquinone. Couples the redox reaction to proton translocation (for every two electrons transferred, four hydrogen ions are translocated across the cytoplasmic membrane), and thus conserves the redox energy in a proton gradient.</text>
</comment>
<feature type="transmembrane region" description="Helical" evidence="5">
    <location>
        <begin position="218"/>
        <end position="239"/>
    </location>
</feature>
<feature type="domain" description="NADH:quinone oxidoreductase/Mrp antiporter transmembrane" evidence="7">
    <location>
        <begin position="112"/>
        <end position="389"/>
    </location>
</feature>
<dbReference type="EC" id="7.1.1.-" evidence="5"/>
<evidence type="ECO:0000313" key="8">
    <source>
        <dbReference type="EMBL" id="AEB11269.1"/>
    </source>
</evidence>
<sequence>MSVLITLLLTALLATFAGFVMPSSEVRRVSGIGFALALVFLGVNWGEDQVLFNGLYVFDAFARGITLVVLLAALMAVLVGTRYLAATQAERFEYYALLGYAVLGAHVIGATTNLVVMLIGIEILSIPLYVLAGFRRDLESYEASVKYFLLGAAASGILFYGIVLHYGATGAFTVGAAGEGLLYFAAMALILTGLGFKVALVPFQWWTPDVYQGSPTPVTLFMASGVKAAAFAALARVLVGSGLEGPWGALFALMVALTVLFGNLAALVQNEAKRVLAYSSIAHAGYAALALLGPDAGPALGYYLFAYAISTGLAFGVLSVVDEGKGVPYGALRGLLQRAPLLGVGWVFAMLSLAGIPPFVGFWAKYLVILEAARGGAYGLVVFALLTSVVAAFYYLRLLALAAFSAPASMEVPAARSGARFALVVAAGLVVLLGLWAGLGFGLFANAAALAP</sequence>
<evidence type="ECO:0000256" key="4">
    <source>
        <dbReference type="ARBA" id="ARBA00023136"/>
    </source>
</evidence>
<keyword evidence="3 5" id="KW-1133">Transmembrane helix</keyword>
<dbReference type="GO" id="GO:0012505">
    <property type="term" value="C:endomembrane system"/>
    <property type="evidence" value="ECO:0007669"/>
    <property type="project" value="UniProtKB-SubCell"/>
</dbReference>
<keyword evidence="5" id="KW-0874">Quinone</keyword>
<dbReference type="AlphaFoldDB" id="F2NM12"/>
<evidence type="ECO:0000313" key="9">
    <source>
        <dbReference type="Proteomes" id="UP000007030"/>
    </source>
</evidence>
<evidence type="ECO:0000256" key="1">
    <source>
        <dbReference type="ARBA" id="ARBA00004127"/>
    </source>
</evidence>
<dbReference type="HAMAP" id="MF_00445">
    <property type="entry name" value="NDH1_NuoN_1"/>
    <property type="match status" value="1"/>
</dbReference>
<keyword evidence="5" id="KW-1278">Translocase</keyword>
<feature type="transmembrane region" description="Helical" evidence="5">
    <location>
        <begin position="114"/>
        <end position="135"/>
    </location>
</feature>
<dbReference type="InterPro" id="IPR010096">
    <property type="entry name" value="NADH-Q_OxRdtase_suN/2"/>
</dbReference>
<keyword evidence="5" id="KW-0997">Cell inner membrane</keyword>
<evidence type="ECO:0000256" key="2">
    <source>
        <dbReference type="ARBA" id="ARBA00022692"/>
    </source>
</evidence>
<dbReference type="HOGENOM" id="CLU_007100_1_5_0"/>
<feature type="transmembrane region" description="Helical" evidence="5">
    <location>
        <begin position="180"/>
        <end position="206"/>
    </location>
</feature>
<evidence type="ECO:0000256" key="6">
    <source>
        <dbReference type="RuleBase" id="RU000320"/>
    </source>
</evidence>
<organism evidence="8 9">
    <name type="scientific">Marinithermus hydrothermalis (strain DSM 14884 / JCM 11576 / T1)</name>
    <dbReference type="NCBI Taxonomy" id="869210"/>
    <lineage>
        <taxon>Bacteria</taxon>
        <taxon>Thermotogati</taxon>
        <taxon>Deinococcota</taxon>
        <taxon>Deinococci</taxon>
        <taxon>Thermales</taxon>
        <taxon>Thermaceae</taxon>
        <taxon>Marinithermus</taxon>
    </lineage>
</organism>
<dbReference type="STRING" id="869210.Marky_0517"/>
<keyword evidence="5" id="KW-1003">Cell membrane</keyword>